<dbReference type="EMBL" id="LJZX01000063">
    <property type="protein sequence ID" value="PKQ73262.1"/>
    <property type="molecule type" value="Genomic_DNA"/>
</dbReference>
<dbReference type="AlphaFoldDB" id="A0A2N3IPP1"/>
<evidence type="ECO:0000313" key="1">
    <source>
        <dbReference type="EMBL" id="PKQ73262.1"/>
    </source>
</evidence>
<accession>A0A2N3IPP1</accession>
<evidence type="ECO:0000313" key="2">
    <source>
        <dbReference type="Proteomes" id="UP000233526"/>
    </source>
</evidence>
<sequence>MLMLISEQPLEAEEPEGILYRTPFELAHTDANTPLVVVLDLPSQSLALLEWVASRSRITIWLSPGFPTPDHQLRLQAPGVDGKTFINWLHGWMALDDCLQPDQCREVQALLQSHRYGWLLAQKDLPRHAVSLQGIDYSLKIASEEEFMGMTLEDFESQYQQLKALLAPKVLHNALFNYLPQESCLLLSGHPRHVLL</sequence>
<organism evidence="1 2">
    <name type="scientific">Aeromonas sobria</name>
    <dbReference type="NCBI Taxonomy" id="646"/>
    <lineage>
        <taxon>Bacteria</taxon>
        <taxon>Pseudomonadati</taxon>
        <taxon>Pseudomonadota</taxon>
        <taxon>Gammaproteobacteria</taxon>
        <taxon>Aeromonadales</taxon>
        <taxon>Aeromonadaceae</taxon>
        <taxon>Aeromonas</taxon>
    </lineage>
</organism>
<reference evidence="1 2" key="1">
    <citation type="journal article" date="2017" name="Front. Microbiol.">
        <title>Strong Genomic and Phenotypic Heterogeneity in the Aeromonas sobria Species Complex.</title>
        <authorList>
            <person name="Gauthier J."/>
            <person name="Vincent A.T."/>
            <person name="Charette S.J."/>
            <person name="Derome N."/>
        </authorList>
    </citation>
    <scope>NUCLEOTIDE SEQUENCE [LARGE SCALE GENOMIC DNA]</scope>
    <source>
        <strain evidence="1 2">JF2635</strain>
    </source>
</reference>
<protein>
    <submittedName>
        <fullName evidence="1">Uncharacterized protein</fullName>
    </submittedName>
</protein>
<comment type="caution">
    <text evidence="1">The sequence shown here is derived from an EMBL/GenBank/DDBJ whole genome shotgun (WGS) entry which is preliminary data.</text>
</comment>
<dbReference type="Proteomes" id="UP000233526">
    <property type="component" value="Unassembled WGS sequence"/>
</dbReference>
<name>A0A2N3IPP1_AERSO</name>
<gene>
    <name evidence="1" type="ORF">AOX56_21580</name>
</gene>
<proteinExistence type="predicted"/>
<dbReference type="RefSeq" id="WP_101320213.1">
    <property type="nucleotide sequence ID" value="NZ_CAWNSS010000063.1"/>
</dbReference>